<keyword evidence="3" id="KW-1185">Reference proteome</keyword>
<protein>
    <recommendedName>
        <fullName evidence="4">Retrotransposon gag domain-containing protein</fullName>
    </recommendedName>
</protein>
<evidence type="ECO:0008006" key="4">
    <source>
        <dbReference type="Google" id="ProtNLM"/>
    </source>
</evidence>
<organism evidence="2 3">
    <name type="scientific">Mucuna pruriens</name>
    <name type="common">Velvet bean</name>
    <name type="synonym">Dolichos pruriens</name>
    <dbReference type="NCBI Taxonomy" id="157652"/>
    <lineage>
        <taxon>Eukaryota</taxon>
        <taxon>Viridiplantae</taxon>
        <taxon>Streptophyta</taxon>
        <taxon>Embryophyta</taxon>
        <taxon>Tracheophyta</taxon>
        <taxon>Spermatophyta</taxon>
        <taxon>Magnoliopsida</taxon>
        <taxon>eudicotyledons</taxon>
        <taxon>Gunneridae</taxon>
        <taxon>Pentapetalae</taxon>
        <taxon>rosids</taxon>
        <taxon>fabids</taxon>
        <taxon>Fabales</taxon>
        <taxon>Fabaceae</taxon>
        <taxon>Papilionoideae</taxon>
        <taxon>50 kb inversion clade</taxon>
        <taxon>NPAAA clade</taxon>
        <taxon>indigoferoid/millettioid clade</taxon>
        <taxon>Phaseoleae</taxon>
        <taxon>Mucuna</taxon>
    </lineage>
</organism>
<reference evidence="2" key="1">
    <citation type="submission" date="2018-05" db="EMBL/GenBank/DDBJ databases">
        <title>Draft genome of Mucuna pruriens seed.</title>
        <authorList>
            <person name="Nnadi N.E."/>
            <person name="Vos R."/>
            <person name="Hasami M.H."/>
            <person name="Devisetty U.K."/>
            <person name="Aguiy J.C."/>
        </authorList>
    </citation>
    <scope>NUCLEOTIDE SEQUENCE [LARGE SCALE GENOMIC DNA]</scope>
    <source>
        <strain evidence="2">JCA_2017</strain>
    </source>
</reference>
<gene>
    <name evidence="2" type="ORF">CR513_61698</name>
</gene>
<name>A0A371E2A9_MUCPR</name>
<proteinExistence type="predicted"/>
<sequence>MKELDEIKKQAMTDNEELSIARKRVVTESKKLKRHTDEIEALRRENDEIHAQFWQADSNQTTLLQPERIGEIKAREVCFAKVTNKQSTPLYPGLDTAPPVTPHTREHLFTDYGSKQAPDQVRHTVYALDNLLHRTSPKNPNILDMAVRTMGGKDKMRDCLGNQNTRNSPPPLNTNWAALFEEVYIVDLITLPSSKQLTHNADKTNYCRYYRNYGHTIEGCQTLRDKIEKLILEGHLRKFMKREADPDYPTQRHELTPQQK</sequence>
<dbReference type="Proteomes" id="UP000257109">
    <property type="component" value="Unassembled WGS sequence"/>
</dbReference>
<comment type="caution">
    <text evidence="2">The sequence shown here is derived from an EMBL/GenBank/DDBJ whole genome shotgun (WGS) entry which is preliminary data.</text>
</comment>
<dbReference type="AlphaFoldDB" id="A0A371E2A9"/>
<keyword evidence="1" id="KW-0175">Coiled coil</keyword>
<feature type="coiled-coil region" evidence="1">
    <location>
        <begin position="1"/>
        <end position="52"/>
    </location>
</feature>
<evidence type="ECO:0000313" key="3">
    <source>
        <dbReference type="Proteomes" id="UP000257109"/>
    </source>
</evidence>
<evidence type="ECO:0000313" key="2">
    <source>
        <dbReference type="EMBL" id="RDX60186.1"/>
    </source>
</evidence>
<evidence type="ECO:0000256" key="1">
    <source>
        <dbReference type="SAM" id="Coils"/>
    </source>
</evidence>
<accession>A0A371E2A9</accession>
<dbReference type="OrthoDB" id="1436117at2759"/>
<dbReference type="EMBL" id="QJKJ01017057">
    <property type="protein sequence ID" value="RDX60186.1"/>
    <property type="molecule type" value="Genomic_DNA"/>
</dbReference>
<feature type="non-terminal residue" evidence="2">
    <location>
        <position position="1"/>
    </location>
</feature>